<evidence type="ECO:0000256" key="5">
    <source>
        <dbReference type="ARBA" id="ARBA00023136"/>
    </source>
</evidence>
<dbReference type="Pfam" id="PF00213">
    <property type="entry name" value="OSCP"/>
    <property type="match status" value="1"/>
</dbReference>
<dbReference type="GO" id="GO:0045259">
    <property type="term" value="C:proton-transporting ATP synthase complex"/>
    <property type="evidence" value="ECO:0007669"/>
    <property type="project" value="UniProtKB-KW"/>
</dbReference>
<keyword evidence="6 7" id="KW-0066">ATP synthesis</keyword>
<proteinExistence type="inferred from homology"/>
<evidence type="ECO:0000256" key="6">
    <source>
        <dbReference type="ARBA" id="ARBA00023310"/>
    </source>
</evidence>
<dbReference type="EMBL" id="JACHHJ010000003">
    <property type="protein sequence ID" value="MBB6450461.1"/>
    <property type="molecule type" value="Genomic_DNA"/>
</dbReference>
<keyword evidence="7" id="KW-0139">CF(1)</keyword>
<comment type="similarity">
    <text evidence="7">Belongs to the ATPase delta chain family.</text>
</comment>
<dbReference type="Gene3D" id="1.10.520.20">
    <property type="entry name" value="N-terminal domain of the delta subunit of the F1F0-ATP synthase"/>
    <property type="match status" value="1"/>
</dbReference>
<dbReference type="InterPro" id="IPR026015">
    <property type="entry name" value="ATP_synth_OSCP/delta_N_sf"/>
</dbReference>
<comment type="subcellular location">
    <subcellularLocation>
        <location evidence="7">Cell membrane</location>
        <topology evidence="7">Peripheral membrane protein</topology>
    </subcellularLocation>
    <subcellularLocation>
        <location evidence="1">Membrane</location>
    </subcellularLocation>
</comment>
<dbReference type="RefSeq" id="WP_184404518.1">
    <property type="nucleotide sequence ID" value="NZ_JACHHJ010000003.1"/>
</dbReference>
<evidence type="ECO:0000256" key="3">
    <source>
        <dbReference type="ARBA" id="ARBA00022781"/>
    </source>
</evidence>
<protein>
    <recommendedName>
        <fullName evidence="7">ATP synthase subunit delta</fullName>
    </recommendedName>
    <alternativeName>
        <fullName evidence="7">ATP synthase F(1) sector subunit delta</fullName>
    </alternativeName>
    <alternativeName>
        <fullName evidence="7">F-type ATPase subunit delta</fullName>
        <shortName evidence="7">F-ATPase subunit delta</shortName>
    </alternativeName>
</protein>
<dbReference type="InterPro" id="IPR000711">
    <property type="entry name" value="ATPase_OSCP/dsu"/>
</dbReference>
<keyword evidence="9" id="KW-1185">Reference proteome</keyword>
<keyword evidence="2 7" id="KW-0813">Transport</keyword>
<accession>A0A841PVS7</accession>
<sequence>MSASTVANRYAKALFELAQEKGVIEQVNDELLGVQTIFESVPELQDIMAHPRMSLEKQHELLKNAFSSCHEMVMNTLLVLADRGRINIIFPLVQAFQKLSDEAFNIARAEVRAVRPLSDQEQEQIAQQFTTKVNNRRVVVTSKQDEDLIGGLVVRIGDRVYDGSVRGQLQRIERQIVSTNR</sequence>
<keyword evidence="5 7" id="KW-0472">Membrane</keyword>
<name>A0A841PVS7_9BACL</name>
<dbReference type="HAMAP" id="MF_01416">
    <property type="entry name" value="ATP_synth_delta_bact"/>
    <property type="match status" value="1"/>
</dbReference>
<keyword evidence="4 7" id="KW-0406">Ion transport</keyword>
<comment type="function">
    <text evidence="7">F(1)F(0) ATP synthase produces ATP from ADP in the presence of a proton or sodium gradient. F-type ATPases consist of two structural domains, F(1) containing the extramembraneous catalytic core and F(0) containing the membrane proton channel, linked together by a central stalk and a peripheral stalk. During catalysis, ATP synthesis in the catalytic domain of F(1) is coupled via a rotary mechanism of the central stalk subunits to proton translocation.</text>
</comment>
<gene>
    <name evidence="7" type="primary">atpH</name>
    <name evidence="8" type="ORF">HNR44_002444</name>
</gene>
<dbReference type="AlphaFoldDB" id="A0A841PVS7"/>
<dbReference type="SUPFAM" id="SSF47928">
    <property type="entry name" value="N-terminal domain of the delta subunit of the F1F0-ATP synthase"/>
    <property type="match status" value="1"/>
</dbReference>
<keyword evidence="7" id="KW-1003">Cell membrane</keyword>
<dbReference type="GO" id="GO:0046933">
    <property type="term" value="F:proton-transporting ATP synthase activity, rotational mechanism"/>
    <property type="evidence" value="ECO:0007669"/>
    <property type="project" value="UniProtKB-UniRule"/>
</dbReference>
<dbReference type="Proteomes" id="UP000568839">
    <property type="component" value="Unassembled WGS sequence"/>
</dbReference>
<dbReference type="GO" id="GO:0005886">
    <property type="term" value="C:plasma membrane"/>
    <property type="evidence" value="ECO:0007669"/>
    <property type="project" value="UniProtKB-SubCell"/>
</dbReference>
<reference evidence="8 9" key="1">
    <citation type="submission" date="2020-08" db="EMBL/GenBank/DDBJ databases">
        <title>Genomic Encyclopedia of Type Strains, Phase IV (KMG-IV): sequencing the most valuable type-strain genomes for metagenomic binning, comparative biology and taxonomic classification.</title>
        <authorList>
            <person name="Goeker M."/>
        </authorList>
    </citation>
    <scope>NUCLEOTIDE SEQUENCE [LARGE SCALE GENOMIC DNA]</scope>
    <source>
        <strain evidence="8 9">DSM 21769</strain>
    </source>
</reference>
<evidence type="ECO:0000256" key="4">
    <source>
        <dbReference type="ARBA" id="ARBA00023065"/>
    </source>
</evidence>
<evidence type="ECO:0000256" key="1">
    <source>
        <dbReference type="ARBA" id="ARBA00004370"/>
    </source>
</evidence>
<keyword evidence="3 7" id="KW-0375">Hydrogen ion transport</keyword>
<organism evidence="8 9">
    <name type="scientific">Geomicrobium halophilum</name>
    <dbReference type="NCBI Taxonomy" id="549000"/>
    <lineage>
        <taxon>Bacteria</taxon>
        <taxon>Bacillati</taxon>
        <taxon>Bacillota</taxon>
        <taxon>Bacilli</taxon>
        <taxon>Bacillales</taxon>
        <taxon>Geomicrobium</taxon>
    </lineage>
</organism>
<dbReference type="NCBIfam" id="NF004403">
    <property type="entry name" value="PRK05758.2-4"/>
    <property type="match status" value="1"/>
</dbReference>
<evidence type="ECO:0000256" key="2">
    <source>
        <dbReference type="ARBA" id="ARBA00022448"/>
    </source>
</evidence>
<dbReference type="PRINTS" id="PR00125">
    <property type="entry name" value="ATPASEDELTA"/>
</dbReference>
<dbReference type="NCBIfam" id="TIGR01145">
    <property type="entry name" value="ATP_synt_delta"/>
    <property type="match status" value="1"/>
</dbReference>
<evidence type="ECO:0000313" key="8">
    <source>
        <dbReference type="EMBL" id="MBB6450461.1"/>
    </source>
</evidence>
<comment type="function">
    <text evidence="7">This protein is part of the stalk that links CF(0) to CF(1). It either transmits conformational changes from CF(0) to CF(1) or is implicated in proton conduction.</text>
</comment>
<dbReference type="PANTHER" id="PTHR11910">
    <property type="entry name" value="ATP SYNTHASE DELTA CHAIN"/>
    <property type="match status" value="1"/>
</dbReference>
<comment type="caution">
    <text evidence="8">The sequence shown here is derived from an EMBL/GenBank/DDBJ whole genome shotgun (WGS) entry which is preliminary data.</text>
</comment>
<evidence type="ECO:0000313" key="9">
    <source>
        <dbReference type="Proteomes" id="UP000568839"/>
    </source>
</evidence>
<evidence type="ECO:0000256" key="7">
    <source>
        <dbReference type="HAMAP-Rule" id="MF_01416"/>
    </source>
</evidence>